<comment type="caution">
    <text evidence="2">The sequence shown here is derived from an EMBL/GenBank/DDBJ whole genome shotgun (WGS) entry which is preliminary data.</text>
</comment>
<dbReference type="Proteomes" id="UP000314294">
    <property type="component" value="Unassembled WGS sequence"/>
</dbReference>
<evidence type="ECO:0000313" key="2">
    <source>
        <dbReference type="EMBL" id="TNN37679.1"/>
    </source>
</evidence>
<organism evidence="2 3">
    <name type="scientific">Liparis tanakae</name>
    <name type="common">Tanaka's snailfish</name>
    <dbReference type="NCBI Taxonomy" id="230148"/>
    <lineage>
        <taxon>Eukaryota</taxon>
        <taxon>Metazoa</taxon>
        <taxon>Chordata</taxon>
        <taxon>Craniata</taxon>
        <taxon>Vertebrata</taxon>
        <taxon>Euteleostomi</taxon>
        <taxon>Actinopterygii</taxon>
        <taxon>Neopterygii</taxon>
        <taxon>Teleostei</taxon>
        <taxon>Neoteleostei</taxon>
        <taxon>Acanthomorphata</taxon>
        <taxon>Eupercaria</taxon>
        <taxon>Perciformes</taxon>
        <taxon>Cottioidei</taxon>
        <taxon>Cottales</taxon>
        <taxon>Liparidae</taxon>
        <taxon>Liparis</taxon>
    </lineage>
</organism>
<evidence type="ECO:0000313" key="3">
    <source>
        <dbReference type="Proteomes" id="UP000314294"/>
    </source>
</evidence>
<evidence type="ECO:0000256" key="1">
    <source>
        <dbReference type="SAM" id="MobiDB-lite"/>
    </source>
</evidence>
<sequence>MYSQRRRCQTEDRKRSRCETNTAAPASETNTPLNARRRRSEVNRRATREQQPVHQQRSSSTPIGFRNSALREFFGEIKMFVLPEIHVYRNRSRSYVDFASGIYSSEKFATFAERSFSRMKKKVPCLVGYAPFDVLSVFPPRHHALLGIEA</sequence>
<proteinExistence type="predicted"/>
<feature type="compositionally biased region" description="Polar residues" evidence="1">
    <location>
        <begin position="19"/>
        <end position="33"/>
    </location>
</feature>
<feature type="region of interest" description="Disordered" evidence="1">
    <location>
        <begin position="1"/>
        <end position="62"/>
    </location>
</feature>
<feature type="compositionally biased region" description="Basic and acidic residues" evidence="1">
    <location>
        <begin position="8"/>
        <end position="18"/>
    </location>
</feature>
<reference evidence="2 3" key="1">
    <citation type="submission" date="2019-03" db="EMBL/GenBank/DDBJ databases">
        <title>First draft genome of Liparis tanakae, snailfish: a comprehensive survey of snailfish specific genes.</title>
        <authorList>
            <person name="Kim W."/>
            <person name="Song I."/>
            <person name="Jeong J.-H."/>
            <person name="Kim D."/>
            <person name="Kim S."/>
            <person name="Ryu S."/>
            <person name="Song J.Y."/>
            <person name="Lee S.K."/>
        </authorList>
    </citation>
    <scope>NUCLEOTIDE SEQUENCE [LARGE SCALE GENOMIC DNA]</scope>
    <source>
        <tissue evidence="2">Muscle</tissue>
    </source>
</reference>
<dbReference type="AlphaFoldDB" id="A0A4Z2F8V5"/>
<dbReference type="EMBL" id="SRLO01001458">
    <property type="protein sequence ID" value="TNN37679.1"/>
    <property type="molecule type" value="Genomic_DNA"/>
</dbReference>
<name>A0A4Z2F8V5_9TELE</name>
<gene>
    <name evidence="2" type="ORF">EYF80_052164</name>
</gene>
<feature type="compositionally biased region" description="Polar residues" evidence="1">
    <location>
        <begin position="49"/>
        <end position="62"/>
    </location>
</feature>
<protein>
    <submittedName>
        <fullName evidence="2">Uncharacterized protein</fullName>
    </submittedName>
</protein>
<accession>A0A4Z2F8V5</accession>
<keyword evidence="3" id="KW-1185">Reference proteome</keyword>